<dbReference type="EC" id="4.2.1.1" evidence="2"/>
<dbReference type="InterPro" id="IPR036398">
    <property type="entry name" value="CA_dom_sf"/>
</dbReference>
<keyword evidence="5" id="KW-0456">Lyase</keyword>
<dbReference type="AlphaFoldDB" id="A0A7S4R0V3"/>
<dbReference type="Pfam" id="PF00194">
    <property type="entry name" value="Carb_anhydrase"/>
    <property type="match status" value="1"/>
</dbReference>
<accession>A0A7S4R0V3</accession>
<evidence type="ECO:0000313" key="8">
    <source>
        <dbReference type="EMBL" id="CAE4597585.1"/>
    </source>
</evidence>
<protein>
    <recommendedName>
        <fullName evidence="2">carbonic anhydrase</fullName>
        <ecNumber evidence="2">4.2.1.1</ecNumber>
    </recommendedName>
</protein>
<comment type="similarity">
    <text evidence="1">Belongs to the alpha-carbonic anhydrase family.</text>
</comment>
<keyword evidence="3" id="KW-0479">Metal-binding</keyword>
<dbReference type="InterPro" id="IPR001148">
    <property type="entry name" value="CA_dom"/>
</dbReference>
<keyword evidence="4" id="KW-0862">Zinc</keyword>
<feature type="domain" description="Alpha-carbonic anhydrase" evidence="7">
    <location>
        <begin position="1"/>
        <end position="339"/>
    </location>
</feature>
<dbReference type="InterPro" id="IPR023561">
    <property type="entry name" value="Carbonic_anhydrase_a-class"/>
</dbReference>
<proteinExistence type="inferred from homology"/>
<evidence type="ECO:0000256" key="6">
    <source>
        <dbReference type="ARBA" id="ARBA00048348"/>
    </source>
</evidence>
<dbReference type="PANTHER" id="PTHR18952">
    <property type="entry name" value="CARBONIC ANHYDRASE"/>
    <property type="match status" value="1"/>
</dbReference>
<evidence type="ECO:0000256" key="5">
    <source>
        <dbReference type="ARBA" id="ARBA00023239"/>
    </source>
</evidence>
<dbReference type="PROSITE" id="PS51144">
    <property type="entry name" value="ALPHA_CA_2"/>
    <property type="match status" value="1"/>
</dbReference>
<name>A0A7S4R0V3_9STRA</name>
<sequence length="382" mass="43931">MNDMNYGPNAWHKIPATQTDAYKYWKDLEKYMPADMAKNTCNSKGDFNDNKASPVNLRNTDDNCKEFHQLRPNRRTDHAPLLGRVATVEIKSHSLRISYPRVGKEDLTVPSADIPQGWGKFLHVAYCEFKVPASHTMQGKKFVAEMNCYIIQKAGRGLGVFTILFEIGSFNKLLDQAICAFQTVWQTGKNACSRGGRRDLEEEVDVVDNDDGDNDFRARKFENTNTSMFRDLQENSKCGGGWNPFEFMYQTKSWHFYGYRGTLMEPPCSQIVEHRVFDTPAEMSIGQLEDMKKILFTHQDPGTCQYTSVHNKFESVAREFESVARPLQPSQRSRIHRCTCRDFISYKERNQSGMRTCPRGQEARWMANPTDLVPAPGERWDL</sequence>
<evidence type="ECO:0000256" key="4">
    <source>
        <dbReference type="ARBA" id="ARBA00022833"/>
    </source>
</evidence>
<gene>
    <name evidence="8" type="ORF">DBRI00130_LOCUS9841</name>
</gene>
<dbReference type="EMBL" id="HBNS01012188">
    <property type="protein sequence ID" value="CAE4597585.1"/>
    <property type="molecule type" value="Transcribed_RNA"/>
</dbReference>
<dbReference type="SUPFAM" id="SSF51069">
    <property type="entry name" value="Carbonic anhydrase"/>
    <property type="match status" value="1"/>
</dbReference>
<comment type="catalytic activity">
    <reaction evidence="6">
        <text>hydrogencarbonate + H(+) = CO2 + H2O</text>
        <dbReference type="Rhea" id="RHEA:10748"/>
        <dbReference type="ChEBI" id="CHEBI:15377"/>
        <dbReference type="ChEBI" id="CHEBI:15378"/>
        <dbReference type="ChEBI" id="CHEBI:16526"/>
        <dbReference type="ChEBI" id="CHEBI:17544"/>
        <dbReference type="EC" id="4.2.1.1"/>
    </reaction>
</comment>
<dbReference type="Gene3D" id="3.10.200.10">
    <property type="entry name" value="Alpha carbonic anhydrase"/>
    <property type="match status" value="1"/>
</dbReference>
<evidence type="ECO:0000256" key="3">
    <source>
        <dbReference type="ARBA" id="ARBA00022723"/>
    </source>
</evidence>
<dbReference type="GO" id="GO:0008270">
    <property type="term" value="F:zinc ion binding"/>
    <property type="evidence" value="ECO:0007669"/>
    <property type="project" value="InterPro"/>
</dbReference>
<reference evidence="8" key="1">
    <citation type="submission" date="2021-01" db="EMBL/GenBank/DDBJ databases">
        <authorList>
            <person name="Corre E."/>
            <person name="Pelletier E."/>
            <person name="Niang G."/>
            <person name="Scheremetjew M."/>
            <person name="Finn R."/>
            <person name="Kale V."/>
            <person name="Holt S."/>
            <person name="Cochrane G."/>
            <person name="Meng A."/>
            <person name="Brown T."/>
            <person name="Cohen L."/>
        </authorList>
    </citation>
    <scope>NUCLEOTIDE SEQUENCE</scope>
    <source>
        <strain evidence="8">GSO104</strain>
    </source>
</reference>
<evidence type="ECO:0000259" key="7">
    <source>
        <dbReference type="PROSITE" id="PS51144"/>
    </source>
</evidence>
<evidence type="ECO:0000256" key="1">
    <source>
        <dbReference type="ARBA" id="ARBA00010718"/>
    </source>
</evidence>
<evidence type="ECO:0000256" key="2">
    <source>
        <dbReference type="ARBA" id="ARBA00012925"/>
    </source>
</evidence>
<dbReference type="PANTHER" id="PTHR18952:SF265">
    <property type="entry name" value="CARBONIC ANHYDRASE"/>
    <property type="match status" value="1"/>
</dbReference>
<organism evidence="8">
    <name type="scientific">Ditylum brightwellii</name>
    <dbReference type="NCBI Taxonomy" id="49249"/>
    <lineage>
        <taxon>Eukaryota</taxon>
        <taxon>Sar</taxon>
        <taxon>Stramenopiles</taxon>
        <taxon>Ochrophyta</taxon>
        <taxon>Bacillariophyta</taxon>
        <taxon>Mediophyceae</taxon>
        <taxon>Lithodesmiophycidae</taxon>
        <taxon>Lithodesmiales</taxon>
        <taxon>Lithodesmiaceae</taxon>
        <taxon>Ditylum</taxon>
    </lineage>
</organism>
<dbReference type="GO" id="GO:0004089">
    <property type="term" value="F:carbonate dehydratase activity"/>
    <property type="evidence" value="ECO:0007669"/>
    <property type="project" value="UniProtKB-EC"/>
</dbReference>